<dbReference type="GO" id="GO:0020037">
    <property type="term" value="F:heme binding"/>
    <property type="evidence" value="ECO:0007669"/>
    <property type="project" value="InterPro"/>
</dbReference>
<comment type="catalytic activity">
    <reaction evidence="1">
        <text>2 a phenolic donor + H2O2 = 2 a phenolic radical donor + 2 H2O</text>
        <dbReference type="Rhea" id="RHEA:56136"/>
        <dbReference type="ChEBI" id="CHEBI:15377"/>
        <dbReference type="ChEBI" id="CHEBI:16240"/>
        <dbReference type="ChEBI" id="CHEBI:139520"/>
        <dbReference type="ChEBI" id="CHEBI:139521"/>
        <dbReference type="EC" id="1.11.1.7"/>
    </reaction>
</comment>
<feature type="binding site" evidence="11">
    <location>
        <position position="255"/>
    </location>
    <ligand>
        <name>Ca(2+)</name>
        <dbReference type="ChEBI" id="CHEBI:29108"/>
        <label>2</label>
    </ligand>
</feature>
<dbReference type="GO" id="GO:0006979">
    <property type="term" value="P:response to oxidative stress"/>
    <property type="evidence" value="ECO:0007669"/>
    <property type="project" value="InterPro"/>
</dbReference>
<dbReference type="OMA" id="IRREPRM"/>
<feature type="active site" description="Proton acceptor" evidence="9">
    <location>
        <position position="65"/>
    </location>
</feature>
<comment type="cofactor">
    <cofactor evidence="11">
        <name>Ca(2+)</name>
        <dbReference type="ChEBI" id="CHEBI:29108"/>
    </cofactor>
    <text evidence="11">Binds 2 calcium ions per subunit.</text>
</comment>
<reference evidence="16 17" key="1">
    <citation type="submission" date="2020-04" db="EMBL/GenBank/DDBJ databases">
        <title>Plant Genome Project.</title>
        <authorList>
            <person name="Zhang R.-G."/>
        </authorList>
    </citation>
    <scope>NUCLEOTIDE SEQUENCE [LARGE SCALE GENOMIC DNA]</scope>
    <source>
        <strain evidence="16">YNK0</strain>
        <tissue evidence="16">Leaf</tissue>
    </source>
</reference>
<dbReference type="CDD" id="cd00693">
    <property type="entry name" value="secretory_peroxidase"/>
    <property type="match status" value="1"/>
</dbReference>
<keyword evidence="6" id="KW-0560">Oxidoreductase</keyword>
<dbReference type="PANTHER" id="PTHR31388">
    <property type="entry name" value="PEROXIDASE 72-RELATED"/>
    <property type="match status" value="1"/>
</dbReference>
<dbReference type="PROSITE" id="PS50873">
    <property type="entry name" value="PEROXIDASE_4"/>
    <property type="match status" value="1"/>
</dbReference>
<dbReference type="PRINTS" id="PR00458">
    <property type="entry name" value="PEROXIDASE"/>
</dbReference>
<feature type="disulfide bond" evidence="13">
    <location>
        <begin position="214"/>
        <end position="239"/>
    </location>
</feature>
<keyword evidence="5 11" id="KW-0479">Metal-binding</keyword>
<feature type="binding site" evidence="11">
    <location>
        <position position="71"/>
    </location>
    <ligand>
        <name>Ca(2+)</name>
        <dbReference type="ChEBI" id="CHEBI:29108"/>
        <label>1</label>
    </ligand>
</feature>
<evidence type="ECO:0000256" key="6">
    <source>
        <dbReference type="ARBA" id="ARBA00023002"/>
    </source>
</evidence>
<sequence>MAAHRSLFLRFVVAAAIVLPICAQLGPDFYDHVCPQAFPTIKAVVEQAIKREPRMGASLLRLHFHDCFVNGCDGSVLLDDTSDFTGEKTAFPNLNSLRGFDVVDEIKAAVNSACYSNVVSCADILAVAARDSVAAIVTRSGLVFPRMLQLGGPSYQVLVGRRDSRTASRDDANNNIPPPSLDFPALLSNFQSHGLNLEDLIVLSAGHTIGLARCISFRSRIYNETNIDPGYVAQLRMQCPSSGGDDNTAPLDGTTTYFDNVYFSDLLQYKGILHSDQELFKGDGSASDGLVRYYSNNPNAFWADFGVSMIKMGNMKPLTGNNYGEIRMNCRKCLDSVGLPAIGSDLAVSSREWAKVSHLHNCASEIGKERCQVELSKTLGLAVSRGDSTSSPPVFGQIYHNVLTYEESMVDSLIVDPISKTYAPGLLHCVSSYVQ</sequence>
<evidence type="ECO:0000256" key="1">
    <source>
        <dbReference type="ARBA" id="ARBA00000189"/>
    </source>
</evidence>
<dbReference type="InterPro" id="IPR002016">
    <property type="entry name" value="Haem_peroxidase"/>
</dbReference>
<keyword evidence="11" id="KW-0106">Calcium</keyword>
<keyword evidence="14" id="KW-0732">Signal</keyword>
<dbReference type="GO" id="GO:0042744">
    <property type="term" value="P:hydrogen peroxide catabolic process"/>
    <property type="evidence" value="ECO:0007669"/>
    <property type="project" value="InterPro"/>
</dbReference>
<accession>A0A835DFF9</accession>
<feature type="site" description="Transition state stabilizer" evidence="12">
    <location>
        <position position="61"/>
    </location>
</feature>
<feature type="chain" id="PRO_5032490351" description="Plant heme peroxidase family profile domain-containing protein" evidence="14">
    <location>
        <begin position="24"/>
        <end position="435"/>
    </location>
</feature>
<dbReference type="Proteomes" id="UP000655225">
    <property type="component" value="Unassembled WGS sequence"/>
</dbReference>
<comment type="caution">
    <text evidence="16">The sequence shown here is derived from an EMBL/GenBank/DDBJ whole genome shotgun (WGS) entry which is preliminary data.</text>
</comment>
<dbReference type="GO" id="GO:0140825">
    <property type="term" value="F:lactoperoxidase activity"/>
    <property type="evidence" value="ECO:0007669"/>
    <property type="project" value="UniProtKB-EC"/>
</dbReference>
<evidence type="ECO:0000256" key="14">
    <source>
        <dbReference type="SAM" id="SignalP"/>
    </source>
</evidence>
<dbReference type="InterPro" id="IPR019794">
    <property type="entry name" value="Peroxidases_AS"/>
</dbReference>
<dbReference type="PANTHER" id="PTHR31388:SF123">
    <property type="entry name" value="PEROXIDASE RIP1"/>
    <property type="match status" value="1"/>
</dbReference>
<evidence type="ECO:0000256" key="11">
    <source>
        <dbReference type="PIRSR" id="PIRSR600823-3"/>
    </source>
</evidence>
<evidence type="ECO:0000313" key="16">
    <source>
        <dbReference type="EMBL" id="KAF8402528.1"/>
    </source>
</evidence>
<dbReference type="EMBL" id="JABCRI010000007">
    <property type="protein sequence ID" value="KAF8402528.1"/>
    <property type="molecule type" value="Genomic_DNA"/>
</dbReference>
<feature type="binding site" evidence="11">
    <location>
        <position position="66"/>
    </location>
    <ligand>
        <name>Ca(2+)</name>
        <dbReference type="ChEBI" id="CHEBI:29108"/>
        <label>1</label>
    </ligand>
</feature>
<feature type="binding site" evidence="11">
    <location>
        <position position="208"/>
    </location>
    <ligand>
        <name>Ca(2+)</name>
        <dbReference type="ChEBI" id="CHEBI:29108"/>
        <label>2</label>
    </ligand>
</feature>
<dbReference type="InterPro" id="IPR019793">
    <property type="entry name" value="Peroxidases_heam-ligand_BS"/>
</dbReference>
<dbReference type="Pfam" id="PF00141">
    <property type="entry name" value="peroxidase"/>
    <property type="match status" value="1"/>
</dbReference>
<dbReference type="PROSITE" id="PS00435">
    <property type="entry name" value="PEROXIDASE_1"/>
    <property type="match status" value="1"/>
</dbReference>
<dbReference type="PROSITE" id="PS00436">
    <property type="entry name" value="PEROXIDASE_2"/>
    <property type="match status" value="1"/>
</dbReference>
<feature type="binding site" evidence="10">
    <location>
        <position position="177"/>
    </location>
    <ligand>
        <name>substrate</name>
    </ligand>
</feature>
<feature type="disulfide bond" evidence="13">
    <location>
        <begin position="67"/>
        <end position="72"/>
    </location>
</feature>
<evidence type="ECO:0000256" key="4">
    <source>
        <dbReference type="ARBA" id="ARBA00022617"/>
    </source>
</evidence>
<feature type="binding site" evidence="11">
    <location>
        <position position="69"/>
    </location>
    <ligand>
        <name>Ca(2+)</name>
        <dbReference type="ChEBI" id="CHEBI:29108"/>
        <label>1</label>
    </ligand>
</feature>
<evidence type="ECO:0000259" key="15">
    <source>
        <dbReference type="PROSITE" id="PS50873"/>
    </source>
</evidence>
<keyword evidence="17" id="KW-1185">Reference proteome</keyword>
<gene>
    <name evidence="16" type="ORF">HHK36_010613</name>
</gene>
<evidence type="ECO:0000256" key="12">
    <source>
        <dbReference type="PIRSR" id="PIRSR600823-4"/>
    </source>
</evidence>
<organism evidence="16 17">
    <name type="scientific">Tetracentron sinense</name>
    <name type="common">Spur-leaf</name>
    <dbReference type="NCBI Taxonomy" id="13715"/>
    <lineage>
        <taxon>Eukaryota</taxon>
        <taxon>Viridiplantae</taxon>
        <taxon>Streptophyta</taxon>
        <taxon>Embryophyta</taxon>
        <taxon>Tracheophyta</taxon>
        <taxon>Spermatophyta</taxon>
        <taxon>Magnoliopsida</taxon>
        <taxon>Trochodendrales</taxon>
        <taxon>Trochodendraceae</taxon>
        <taxon>Tetracentron</taxon>
    </lineage>
</organism>
<evidence type="ECO:0000256" key="3">
    <source>
        <dbReference type="ARBA" id="ARBA00022559"/>
    </source>
</evidence>
<keyword evidence="8 13" id="KW-1015">Disulfide bond</keyword>
<comment type="similarity">
    <text evidence="2">Belongs to the peroxidase family. Ascorbate peroxidase subfamily.</text>
</comment>
<dbReference type="GO" id="GO:0046872">
    <property type="term" value="F:metal ion binding"/>
    <property type="evidence" value="ECO:0007669"/>
    <property type="project" value="UniProtKB-KW"/>
</dbReference>
<keyword evidence="7 11" id="KW-0408">Iron</keyword>
<keyword evidence="3" id="KW-0575">Peroxidase</keyword>
<dbReference type="Gene3D" id="1.10.420.10">
    <property type="entry name" value="Peroxidase, domain 2"/>
    <property type="match status" value="1"/>
</dbReference>
<protein>
    <recommendedName>
        <fullName evidence="15">Plant heme peroxidase family profile domain-containing protein</fullName>
    </recommendedName>
</protein>
<dbReference type="AlphaFoldDB" id="A0A835DFF9"/>
<feature type="disulfide bond" evidence="13">
    <location>
        <begin position="121"/>
        <end position="330"/>
    </location>
</feature>
<dbReference type="Gene3D" id="1.10.520.10">
    <property type="match status" value="1"/>
</dbReference>
<evidence type="ECO:0000256" key="2">
    <source>
        <dbReference type="ARBA" id="ARBA00006873"/>
    </source>
</evidence>
<comment type="cofactor">
    <cofactor evidence="11">
        <name>heme b</name>
        <dbReference type="ChEBI" id="CHEBI:60344"/>
    </cofactor>
    <text evidence="11">Binds 1 heme b (iron(II)-protoporphyrin IX) group per subunit.</text>
</comment>
<feature type="binding site" evidence="11">
    <location>
        <position position="87"/>
    </location>
    <ligand>
        <name>Ca(2+)</name>
        <dbReference type="ChEBI" id="CHEBI:29108"/>
        <label>1</label>
    </ligand>
</feature>
<proteinExistence type="inferred from homology"/>
<name>A0A835DFF9_TETSI</name>
<evidence type="ECO:0000256" key="8">
    <source>
        <dbReference type="ARBA" id="ARBA00023157"/>
    </source>
</evidence>
<feature type="binding site" description="axial binding residue" evidence="11">
    <location>
        <position position="207"/>
    </location>
    <ligand>
        <name>heme b</name>
        <dbReference type="ChEBI" id="CHEBI:60344"/>
    </ligand>
    <ligandPart>
        <name>Fe</name>
        <dbReference type="ChEBI" id="CHEBI:18248"/>
    </ligandPart>
</feature>
<dbReference type="InterPro" id="IPR010255">
    <property type="entry name" value="Haem_peroxidase_sf"/>
</dbReference>
<feature type="signal peptide" evidence="14">
    <location>
        <begin position="1"/>
        <end position="23"/>
    </location>
</feature>
<feature type="binding site" evidence="11">
    <location>
        <position position="75"/>
    </location>
    <ligand>
        <name>Ca(2+)</name>
        <dbReference type="ChEBI" id="CHEBI:29108"/>
        <label>1</label>
    </ligand>
</feature>
<dbReference type="InterPro" id="IPR033905">
    <property type="entry name" value="Secretory_peroxidase"/>
</dbReference>
<feature type="binding site" evidence="11">
    <location>
        <position position="259"/>
    </location>
    <ligand>
        <name>Ca(2+)</name>
        <dbReference type="ChEBI" id="CHEBI:29108"/>
        <label>2</label>
    </ligand>
</feature>
<feature type="domain" description="Plant heme peroxidase family profile" evidence="15">
    <location>
        <begin position="24"/>
        <end position="334"/>
    </location>
</feature>
<keyword evidence="4" id="KW-0349">Heme</keyword>
<evidence type="ECO:0000313" key="17">
    <source>
        <dbReference type="Proteomes" id="UP000655225"/>
    </source>
</evidence>
<dbReference type="OrthoDB" id="2113341at2759"/>
<dbReference type="FunFam" id="1.10.420.10:FF:000001">
    <property type="entry name" value="Peroxidase"/>
    <property type="match status" value="1"/>
</dbReference>
<evidence type="ECO:0000256" key="13">
    <source>
        <dbReference type="PIRSR" id="PIRSR600823-5"/>
    </source>
</evidence>
<dbReference type="SUPFAM" id="SSF48113">
    <property type="entry name" value="Heme-dependent peroxidases"/>
    <property type="match status" value="1"/>
</dbReference>
<evidence type="ECO:0000256" key="10">
    <source>
        <dbReference type="PIRSR" id="PIRSR600823-2"/>
    </source>
</evidence>
<feature type="binding site" evidence="11">
    <location>
        <position position="73"/>
    </location>
    <ligand>
        <name>Ca(2+)</name>
        <dbReference type="ChEBI" id="CHEBI:29108"/>
        <label>1</label>
    </ligand>
</feature>
<feature type="binding site" evidence="11">
    <location>
        <position position="252"/>
    </location>
    <ligand>
        <name>Ca(2+)</name>
        <dbReference type="ChEBI" id="CHEBI:29108"/>
        <label>2</label>
    </ligand>
</feature>
<evidence type="ECO:0000256" key="9">
    <source>
        <dbReference type="PIRSR" id="PIRSR600823-1"/>
    </source>
</evidence>
<evidence type="ECO:0000256" key="5">
    <source>
        <dbReference type="ARBA" id="ARBA00022723"/>
    </source>
</evidence>
<evidence type="ECO:0000256" key="7">
    <source>
        <dbReference type="ARBA" id="ARBA00023004"/>
    </source>
</evidence>
<feature type="disulfide bond" evidence="13">
    <location>
        <begin position="34"/>
        <end position="114"/>
    </location>
</feature>
<dbReference type="PRINTS" id="PR00461">
    <property type="entry name" value="PLPEROXIDASE"/>
</dbReference>
<dbReference type="InterPro" id="IPR000823">
    <property type="entry name" value="Peroxidase_pln"/>
</dbReference>